<reference evidence="2" key="3">
    <citation type="submission" date="2023-11" db="EMBL/GenBank/DDBJ databases">
        <authorList>
            <person name="Beijen E."/>
            <person name="Ohm R.A."/>
        </authorList>
    </citation>
    <scope>NUCLEOTIDE SEQUENCE</scope>
    <source>
        <strain evidence="2">CBS 150709</strain>
    </source>
</reference>
<feature type="compositionally biased region" description="Polar residues" evidence="1">
    <location>
        <begin position="297"/>
        <end position="311"/>
    </location>
</feature>
<feature type="compositionally biased region" description="Pro residues" evidence="1">
    <location>
        <begin position="225"/>
        <end position="240"/>
    </location>
</feature>
<feature type="compositionally biased region" description="Polar residues" evidence="1">
    <location>
        <begin position="452"/>
        <end position="462"/>
    </location>
</feature>
<evidence type="ECO:0000256" key="1">
    <source>
        <dbReference type="SAM" id="MobiDB-lite"/>
    </source>
</evidence>
<dbReference type="EMBL" id="JAWRVI010000002">
    <property type="protein sequence ID" value="KAK4095008.1"/>
    <property type="molecule type" value="Genomic_DNA"/>
</dbReference>
<reference evidence="3" key="1">
    <citation type="submission" date="2015-05" db="EMBL/GenBank/DDBJ databases">
        <authorList>
            <person name="Wang D.B."/>
            <person name="Wang M."/>
        </authorList>
    </citation>
    <scope>NUCLEOTIDE SEQUENCE</scope>
    <source>
        <strain evidence="3">36-1</strain>
    </source>
</reference>
<feature type="compositionally biased region" description="Polar residues" evidence="1">
    <location>
        <begin position="346"/>
        <end position="357"/>
    </location>
</feature>
<feature type="compositionally biased region" description="Pro residues" evidence="1">
    <location>
        <begin position="100"/>
        <end position="115"/>
    </location>
</feature>
<comment type="caution">
    <text evidence="3">The sequence shown here is derived from an EMBL/GenBank/DDBJ whole genome shotgun (WGS) entry which is preliminary data.</text>
</comment>
<feature type="compositionally biased region" description="Low complexity" evidence="1">
    <location>
        <begin position="277"/>
        <end position="292"/>
    </location>
</feature>
<organism evidence="3 4">
    <name type="scientific">Purpureocillium lilacinum</name>
    <name type="common">Paecilomyces lilacinus</name>
    <dbReference type="NCBI Taxonomy" id="33203"/>
    <lineage>
        <taxon>Eukaryota</taxon>
        <taxon>Fungi</taxon>
        <taxon>Dikarya</taxon>
        <taxon>Ascomycota</taxon>
        <taxon>Pezizomycotina</taxon>
        <taxon>Sordariomycetes</taxon>
        <taxon>Hypocreomycetidae</taxon>
        <taxon>Hypocreales</taxon>
        <taxon>Ophiocordycipitaceae</taxon>
        <taxon>Purpureocillium</taxon>
    </lineage>
</organism>
<feature type="compositionally biased region" description="Pro residues" evidence="1">
    <location>
        <begin position="63"/>
        <end position="90"/>
    </location>
</feature>
<feature type="region of interest" description="Disordered" evidence="1">
    <location>
        <begin position="664"/>
        <end position="702"/>
    </location>
</feature>
<reference evidence="2 5" key="4">
    <citation type="journal article" date="2024" name="Microbiol. Resour. Announc.">
        <title>Genome annotations for the ascomycete fungi Trichoderma harzianum, Trichoderma aggressivum, and Purpureocillium lilacinum.</title>
        <authorList>
            <person name="Beijen E.P.W."/>
            <person name="Ohm R.A."/>
        </authorList>
    </citation>
    <scope>NUCLEOTIDE SEQUENCE [LARGE SCALE GENOMIC DNA]</scope>
    <source>
        <strain evidence="2 5">CBS 150709</strain>
    </source>
</reference>
<protein>
    <submittedName>
        <fullName evidence="3">Uncharacterized protein</fullName>
    </submittedName>
</protein>
<proteinExistence type="predicted"/>
<feature type="compositionally biased region" description="Basic and acidic residues" evidence="1">
    <location>
        <begin position="465"/>
        <end position="486"/>
    </location>
</feature>
<name>A0A2U3EI28_PURLI</name>
<evidence type="ECO:0000313" key="4">
    <source>
        <dbReference type="Proteomes" id="UP000245956"/>
    </source>
</evidence>
<dbReference type="Proteomes" id="UP001287286">
    <property type="component" value="Unassembled WGS sequence"/>
</dbReference>
<feature type="compositionally biased region" description="Basic and acidic residues" evidence="1">
    <location>
        <begin position="496"/>
        <end position="508"/>
    </location>
</feature>
<feature type="compositionally biased region" description="Pro residues" evidence="1">
    <location>
        <begin position="21"/>
        <end position="32"/>
    </location>
</feature>
<feature type="compositionally biased region" description="Polar residues" evidence="1">
    <location>
        <begin position="319"/>
        <end position="333"/>
    </location>
</feature>
<gene>
    <name evidence="3" type="ORF">PCL_09366</name>
    <name evidence="2" type="ORF">Purlil1_704</name>
</gene>
<evidence type="ECO:0000313" key="5">
    <source>
        <dbReference type="Proteomes" id="UP001287286"/>
    </source>
</evidence>
<feature type="region of interest" description="Disordered" evidence="1">
    <location>
        <begin position="196"/>
        <end position="508"/>
    </location>
</feature>
<feature type="region of interest" description="Disordered" evidence="1">
    <location>
        <begin position="1"/>
        <end position="152"/>
    </location>
</feature>
<sequence>MMLTIKQPSAPYGYKSVHDLPTPPATSRPSPPLSHQEAAYKPSTTVSRSHSPVNQLMSAPHRGLPPPAAMALPPQQPPPAANVPPQPPHHSQPHGSLAHGPPPGQAWTTLPPPPQQWQGAEESMRNWLLARAEEEKTKQEEEKTRQESLRLEQRRVEMDMLRASLGGGIPPPMVPLVFAGMGAGGTLPQAALEWAQQFMQPSQSQYPQLPPPQRQHSPDHHQREAPPPAPGQYPAPPSVAPPQAHAPVAYGQFPGSPTRPRGQTVSGVVGRPAAPLASAGGSQQQPAQASTAPIPPYQTQGQATQQDTSPSIYFHHWQPPTSQAGSSSSNRPGTPSGEAHRKRKSAGSQYPAQSSTETRLRSPPPFIQSSLSNPPPGRRMHKRQRSDASWYRPAGHGQMEEADRRTRALTPHGDVGGEPPRDAHGGDKKHSVSAMLSQEPLGPASHEGSRSYFHSTQATGPSLSRYREDDGAPRDRPVTPKGREPQGRGGAAGSAESDHFGTRRDHSTGRGDHWVDCYKAGFETAYNTRCVRVGMRKRMVVLVQMAVDIGLAVAGTVGSAATGGDEAISRICGEMKQSLQFAACSARRAVFCDDGSGEESLRCRAMADERAEMAQRHGAGGWAWLGISLAQCREGESSCVLGETGSSGCGMGRDDETRHGRAEACGRNQLPKGSHSLTDDSHERQGFETKAAPWTNGSPTGA</sequence>
<evidence type="ECO:0000313" key="2">
    <source>
        <dbReference type="EMBL" id="KAK4095008.1"/>
    </source>
</evidence>
<dbReference type="Proteomes" id="UP000245956">
    <property type="component" value="Unassembled WGS sequence"/>
</dbReference>
<reference evidence="3 4" key="2">
    <citation type="journal article" date="2016" name="Front. Microbiol.">
        <title>Genome and transcriptome sequences reveal the specific parasitism of the nematophagous Purpureocillium lilacinum 36-1.</title>
        <authorList>
            <person name="Xie J."/>
            <person name="Li S."/>
            <person name="Mo C."/>
            <person name="Xiao X."/>
            <person name="Peng D."/>
            <person name="Wang G."/>
            <person name="Xiao Y."/>
        </authorList>
    </citation>
    <scope>NUCLEOTIDE SEQUENCE [LARGE SCALE GENOMIC DNA]</scope>
    <source>
        <strain evidence="3 4">36-1</strain>
    </source>
</reference>
<keyword evidence="5" id="KW-1185">Reference proteome</keyword>
<feature type="compositionally biased region" description="Basic and acidic residues" evidence="1">
    <location>
        <begin position="419"/>
        <end position="430"/>
    </location>
</feature>
<evidence type="ECO:0000313" key="3">
    <source>
        <dbReference type="EMBL" id="PWI74090.1"/>
    </source>
</evidence>
<feature type="compositionally biased region" description="Basic and acidic residues" evidence="1">
    <location>
        <begin position="677"/>
        <end position="687"/>
    </location>
</feature>
<accession>A0A2U3EI28</accession>
<dbReference type="AlphaFoldDB" id="A0A2U3EI28"/>
<feature type="compositionally biased region" description="Polar residues" evidence="1">
    <location>
        <begin position="42"/>
        <end position="57"/>
    </location>
</feature>
<feature type="compositionally biased region" description="Basic and acidic residues" evidence="1">
    <location>
        <begin position="131"/>
        <end position="152"/>
    </location>
</feature>
<dbReference type="EMBL" id="LCWV01000004">
    <property type="protein sequence ID" value="PWI74090.1"/>
    <property type="molecule type" value="Genomic_DNA"/>
</dbReference>